<dbReference type="EMBL" id="WTFN01000726">
    <property type="protein sequence ID" value="MWK60633.1"/>
    <property type="molecule type" value="Genomic_DNA"/>
</dbReference>
<gene>
    <name evidence="1" type="ORF">GO594_32210</name>
</gene>
<evidence type="ECO:0000313" key="1">
    <source>
        <dbReference type="EMBL" id="MWK60633.1"/>
    </source>
</evidence>
<accession>A0A7X3KYZ1</accession>
<evidence type="ECO:0000313" key="2">
    <source>
        <dbReference type="Proteomes" id="UP000461288"/>
    </source>
</evidence>
<sequence>KYNAPADYKAGDPVGSFTYSVNDGTATVNGSVTLGVTPVNDLPVVDSKNLTVAEESVGTPLGLKAPTDADGDVL</sequence>
<feature type="non-terminal residue" evidence="1">
    <location>
        <position position="74"/>
    </location>
</feature>
<comment type="caution">
    <text evidence="1">The sequence shown here is derived from an EMBL/GenBank/DDBJ whole genome shotgun (WGS) entry which is preliminary data.</text>
</comment>
<protein>
    <recommendedName>
        <fullName evidence="3">RapA2 cadherin-like domain-containing protein</fullName>
    </recommendedName>
</protein>
<reference evidence="1 2" key="1">
    <citation type="submission" date="2019-12" db="EMBL/GenBank/DDBJ databases">
        <title>Draft genome sequence of Pseudomonas otitidis recovered from a chicken carcass.</title>
        <authorList>
            <person name="Vieira T.R."/>
            <person name="Oliviera E.F.C."/>
            <person name="Silva N.M.V."/>
            <person name="Sambrano G.E."/>
            <person name="Cibulski S.P."/>
            <person name="Cardoso M.R.I."/>
        </authorList>
    </citation>
    <scope>NUCLEOTIDE SEQUENCE [LARGE SCALE GENOMIC DNA]</scope>
    <source>
        <strain evidence="1 2">25_K</strain>
    </source>
</reference>
<feature type="non-terminal residue" evidence="1">
    <location>
        <position position="1"/>
    </location>
</feature>
<evidence type="ECO:0008006" key="3">
    <source>
        <dbReference type="Google" id="ProtNLM"/>
    </source>
</evidence>
<dbReference type="Proteomes" id="UP000461288">
    <property type="component" value="Unassembled WGS sequence"/>
</dbReference>
<dbReference type="AlphaFoldDB" id="A0A7X3KYZ1"/>
<organism evidence="1 2">
    <name type="scientific">Metapseudomonas otitidis</name>
    <dbReference type="NCBI Taxonomy" id="319939"/>
    <lineage>
        <taxon>Bacteria</taxon>
        <taxon>Pseudomonadati</taxon>
        <taxon>Pseudomonadota</taxon>
        <taxon>Gammaproteobacteria</taxon>
        <taxon>Pseudomonadales</taxon>
        <taxon>Pseudomonadaceae</taxon>
        <taxon>Metapseudomonas</taxon>
    </lineage>
</organism>
<proteinExistence type="predicted"/>
<name>A0A7X3KYZ1_9GAMM</name>
<dbReference type="RefSeq" id="WP_160483567.1">
    <property type="nucleotide sequence ID" value="NZ_WTFN01000726.1"/>
</dbReference>